<evidence type="ECO:0000313" key="2">
    <source>
        <dbReference type="Proteomes" id="UP000230002"/>
    </source>
</evidence>
<sequence>MGAMEIYTYGDISVLLGIKVTRDLNARTISFSHMHKIDAALEEFGFKDVKPVSSPMVLGERLSKKQCPTTPEDIAFMRTVKYPSAVGTLMHIAIHTCPDIAKAVQTVAQYMANPGKPHWQAVKRIFYGPTEPLAYCDADFANDPDTARSTSGYCLLLGTGCVSWSAKKQTTVALSTPEAEYYASVHCGREIIWMRQLLMELGYLPRRDPRATPLMVDNTGALRMLKNPDEVTARTKHININVHWIRDAVRVRLIAPEYVPSDDNVADIFTKALSPQSHQQLTALLGVGPPKGAIR</sequence>
<reference evidence="1 2" key="1">
    <citation type="journal article" date="2015" name="Sci. Rep.">
        <title>Chromosome-level genome map provides insights into diverse defense mechanisms in the medicinal fungus Ganoderma sinense.</title>
        <authorList>
            <person name="Zhu Y."/>
            <person name="Xu J."/>
            <person name="Sun C."/>
            <person name="Zhou S."/>
            <person name="Xu H."/>
            <person name="Nelson D.R."/>
            <person name="Qian J."/>
            <person name="Song J."/>
            <person name="Luo H."/>
            <person name="Xiang L."/>
            <person name="Li Y."/>
            <person name="Xu Z."/>
            <person name="Ji A."/>
            <person name="Wang L."/>
            <person name="Lu S."/>
            <person name="Hayward A."/>
            <person name="Sun W."/>
            <person name="Li X."/>
            <person name="Schwartz D.C."/>
            <person name="Wang Y."/>
            <person name="Chen S."/>
        </authorList>
    </citation>
    <scope>NUCLEOTIDE SEQUENCE [LARGE SCALE GENOMIC DNA]</scope>
    <source>
        <strain evidence="1 2">ZZ0214-1</strain>
    </source>
</reference>
<evidence type="ECO:0000313" key="1">
    <source>
        <dbReference type="EMBL" id="PIL28798.1"/>
    </source>
</evidence>
<dbReference type="STRING" id="1077348.A0A2G8S5H6"/>
<gene>
    <name evidence="1" type="ORF">GSI_08842</name>
</gene>
<dbReference type="Proteomes" id="UP000230002">
    <property type="component" value="Unassembled WGS sequence"/>
</dbReference>
<comment type="caution">
    <text evidence="1">The sequence shown here is derived from an EMBL/GenBank/DDBJ whole genome shotgun (WGS) entry which is preliminary data.</text>
</comment>
<dbReference type="CDD" id="cd09272">
    <property type="entry name" value="RNase_HI_RT_Ty1"/>
    <property type="match status" value="1"/>
</dbReference>
<protein>
    <recommendedName>
        <fullName evidence="3">Reverse transcriptase Ty1/copia-type domain-containing protein</fullName>
    </recommendedName>
</protein>
<dbReference type="AlphaFoldDB" id="A0A2G8S5H6"/>
<dbReference type="PANTHER" id="PTHR11439">
    <property type="entry name" value="GAG-POL-RELATED RETROTRANSPOSON"/>
    <property type="match status" value="1"/>
</dbReference>
<proteinExistence type="predicted"/>
<evidence type="ECO:0008006" key="3">
    <source>
        <dbReference type="Google" id="ProtNLM"/>
    </source>
</evidence>
<dbReference type="EMBL" id="AYKW01000023">
    <property type="protein sequence ID" value="PIL28798.1"/>
    <property type="molecule type" value="Genomic_DNA"/>
</dbReference>
<dbReference type="PANTHER" id="PTHR11439:SF483">
    <property type="entry name" value="PEPTIDE SYNTHASE GLIP-LIKE, PUTATIVE (AFU_ORTHOLOGUE AFUA_3G12920)-RELATED"/>
    <property type="match status" value="1"/>
</dbReference>
<accession>A0A2G8S5H6</accession>
<dbReference type="OrthoDB" id="2796844at2759"/>
<keyword evidence="2" id="KW-1185">Reference proteome</keyword>
<organism evidence="1 2">
    <name type="scientific">Ganoderma sinense ZZ0214-1</name>
    <dbReference type="NCBI Taxonomy" id="1077348"/>
    <lineage>
        <taxon>Eukaryota</taxon>
        <taxon>Fungi</taxon>
        <taxon>Dikarya</taxon>
        <taxon>Basidiomycota</taxon>
        <taxon>Agaricomycotina</taxon>
        <taxon>Agaricomycetes</taxon>
        <taxon>Polyporales</taxon>
        <taxon>Polyporaceae</taxon>
        <taxon>Ganoderma</taxon>
    </lineage>
</organism>
<name>A0A2G8S5H6_9APHY</name>